<dbReference type="Proteomes" id="UP001055336">
    <property type="component" value="Chromosome"/>
</dbReference>
<accession>A0ABY3VJA6</accession>
<name>A0ABY3VJA6_9MYCO</name>
<keyword evidence="3" id="KW-1185">Reference proteome</keyword>
<dbReference type="InterPro" id="IPR010699">
    <property type="entry name" value="DUF1275"/>
</dbReference>
<keyword evidence="1" id="KW-0472">Membrane</keyword>
<gene>
    <name evidence="2" type="ORF">MKK62_24685</name>
</gene>
<evidence type="ECO:0000256" key="1">
    <source>
        <dbReference type="SAM" id="Phobius"/>
    </source>
</evidence>
<feature type="transmembrane region" description="Helical" evidence="1">
    <location>
        <begin position="21"/>
        <end position="42"/>
    </location>
</feature>
<proteinExistence type="predicted"/>
<evidence type="ECO:0000313" key="3">
    <source>
        <dbReference type="Proteomes" id="UP001055336"/>
    </source>
</evidence>
<protein>
    <submittedName>
        <fullName evidence="2">DUF1275 domain-containing protein</fullName>
    </submittedName>
</protein>
<evidence type="ECO:0000313" key="2">
    <source>
        <dbReference type="EMBL" id="UMB69495.1"/>
    </source>
</evidence>
<dbReference type="RefSeq" id="WP_240261227.1">
    <property type="nucleotide sequence ID" value="NZ_CP092488.2"/>
</dbReference>
<keyword evidence="1" id="KW-0812">Transmembrane</keyword>
<organism evidence="2 3">
    <name type="scientific">Mycobacterium paraterrae</name>
    <dbReference type="NCBI Taxonomy" id="577492"/>
    <lineage>
        <taxon>Bacteria</taxon>
        <taxon>Bacillati</taxon>
        <taxon>Actinomycetota</taxon>
        <taxon>Actinomycetes</taxon>
        <taxon>Mycobacteriales</taxon>
        <taxon>Mycobacteriaceae</taxon>
        <taxon>Mycobacterium</taxon>
    </lineage>
</organism>
<sequence length="253" mass="26504">MPTTSDHTDSRPFARRLVLRISTLLALNAGFVNAVALLIFALPVGNLTAVTTQLGMKTANPWLYEGHVLLAVLTGFFLGALTAGAILPAEIIMSGARPAAVLLGEAGLLLLAAAAVEDTFVRDILDGTPIETQALQAFFAAAALGLQNGLTSSFREMAVRTTHFTGTITDLGLLIGRSRKIGIDRWKAATLALTLLLFLTGGAAGLLAGSRWGGYALIAPALCCVIVAIRSAMRNHLTHPVYPVGARPDPIQV</sequence>
<feature type="transmembrane region" description="Helical" evidence="1">
    <location>
        <begin position="212"/>
        <end position="229"/>
    </location>
</feature>
<feature type="transmembrane region" description="Helical" evidence="1">
    <location>
        <begin position="62"/>
        <end position="87"/>
    </location>
</feature>
<dbReference type="PANTHER" id="PTHR37314:SF4">
    <property type="entry name" value="UPF0700 TRANSMEMBRANE PROTEIN YOAK"/>
    <property type="match status" value="1"/>
</dbReference>
<feature type="transmembrane region" description="Helical" evidence="1">
    <location>
        <begin position="188"/>
        <end position="206"/>
    </location>
</feature>
<reference evidence="2" key="1">
    <citation type="submission" date="2022-08" db="EMBL/GenBank/DDBJ databases">
        <title>Whole genome sequencing of non-tuberculosis mycobacteria type-strains.</title>
        <authorList>
            <person name="Igarashi Y."/>
            <person name="Osugi A."/>
            <person name="Mitarai S."/>
        </authorList>
    </citation>
    <scope>NUCLEOTIDE SEQUENCE</scope>
    <source>
        <strain evidence="2">DSM 45127</strain>
    </source>
</reference>
<feature type="transmembrane region" description="Helical" evidence="1">
    <location>
        <begin position="99"/>
        <end position="116"/>
    </location>
</feature>
<dbReference type="Pfam" id="PF06912">
    <property type="entry name" value="DUF1275"/>
    <property type="match status" value="1"/>
</dbReference>
<dbReference type="PANTHER" id="PTHR37314">
    <property type="entry name" value="SLR0142 PROTEIN"/>
    <property type="match status" value="1"/>
</dbReference>
<dbReference type="EMBL" id="CP092488">
    <property type="protein sequence ID" value="UMB69495.1"/>
    <property type="molecule type" value="Genomic_DNA"/>
</dbReference>
<keyword evidence="1" id="KW-1133">Transmembrane helix</keyword>